<evidence type="ECO:0000313" key="4">
    <source>
        <dbReference type="Ensembl" id="ENSCCRP00010078213.1"/>
    </source>
</evidence>
<dbReference type="InterPro" id="IPR044925">
    <property type="entry name" value="His-Me_finger_sf"/>
</dbReference>
<reference evidence="5" key="1">
    <citation type="submission" date="2025-05" db="UniProtKB">
        <authorList>
            <consortium name="Ensembl"/>
        </authorList>
    </citation>
    <scope>IDENTIFICATION</scope>
</reference>
<sequence>MRLYISGIVSVLLVLGFPFIMNEVVDSFRKCHQFFLNEMPPMIPGILENSTSTNETYILICQKYMSNYTFATLYDTANRIPVFSAYEYTGVGERRPGERWKIERQLEPSGADMKVPFVHQASNRDYCSSDTKNKQVDRGHLFPSSHANNNNTKKSTFTLTNAVPQKKSFNSGSWCDMENKVRDLMNKHCRHKEDNNRTSAYVLTGAVPGTDTMNDRVNIPSYMWTAFCCYNRNSWVSQAHWAENVDEKNVPGSSRDERHAKGGKKNKKNNQIGIPSISLEQLHQILSTFWPNIQLFANCTNILNESSLLGINTEHDYGQDESCKEMDAKQCSE</sequence>
<dbReference type="SMART" id="SM00477">
    <property type="entry name" value="NUC"/>
    <property type="match status" value="1"/>
</dbReference>
<feature type="domain" description="ENPP1-3/EXOG-like endonuclease/phosphodiesterase" evidence="2">
    <location>
        <begin position="67"/>
        <end position="258"/>
    </location>
</feature>
<evidence type="ECO:0000313" key="6">
    <source>
        <dbReference type="Proteomes" id="UP000694427"/>
    </source>
</evidence>
<evidence type="ECO:0000256" key="1">
    <source>
        <dbReference type="SAM" id="MobiDB-lite"/>
    </source>
</evidence>
<dbReference type="AlphaFoldDB" id="A0A8C1YFN5"/>
<dbReference type="GO" id="GO:0046872">
    <property type="term" value="F:metal ion binding"/>
    <property type="evidence" value="ECO:0007669"/>
    <property type="project" value="InterPro"/>
</dbReference>
<evidence type="ECO:0000313" key="5">
    <source>
        <dbReference type="Ensembl" id="ENSCCRP00015002516.1"/>
    </source>
</evidence>
<dbReference type="Proteomes" id="UP000694701">
    <property type="component" value="Unplaced"/>
</dbReference>
<dbReference type="Ensembl" id="ENSCCRT00015002653.1">
    <property type="protein sequence ID" value="ENSCCRP00015002516.1"/>
    <property type="gene ID" value="ENSCCRG00015001562.1"/>
</dbReference>
<dbReference type="InterPro" id="IPR001604">
    <property type="entry name" value="Endo_G_ENPP1-like_dom"/>
</dbReference>
<dbReference type="Proteomes" id="UP000694427">
    <property type="component" value="Unplaced"/>
</dbReference>
<dbReference type="Ensembl" id="ENSCCRT00010086806.1">
    <property type="protein sequence ID" value="ENSCCRP00010078213.1"/>
    <property type="gene ID" value="ENSCCRG00010034195.1"/>
</dbReference>
<dbReference type="InterPro" id="IPR044929">
    <property type="entry name" value="DNA/RNA_non-sp_Endonuclease_sf"/>
</dbReference>
<proteinExistence type="predicted"/>
<dbReference type="GO" id="GO:0016787">
    <property type="term" value="F:hydrolase activity"/>
    <property type="evidence" value="ECO:0007669"/>
    <property type="project" value="InterPro"/>
</dbReference>
<dbReference type="SMART" id="SM00892">
    <property type="entry name" value="Endonuclease_NS"/>
    <property type="match status" value="1"/>
</dbReference>
<dbReference type="Gene3D" id="3.40.570.10">
    <property type="entry name" value="Extracellular Endonuclease, subunit A"/>
    <property type="match status" value="1"/>
</dbReference>
<dbReference type="GO" id="GO:0003676">
    <property type="term" value="F:nucleic acid binding"/>
    <property type="evidence" value="ECO:0007669"/>
    <property type="project" value="InterPro"/>
</dbReference>
<feature type="compositionally biased region" description="Basic and acidic residues" evidence="1">
    <location>
        <begin position="246"/>
        <end position="260"/>
    </location>
</feature>
<evidence type="ECO:0000313" key="7">
    <source>
        <dbReference type="Proteomes" id="UP000694700"/>
    </source>
</evidence>
<evidence type="ECO:0000259" key="2">
    <source>
        <dbReference type="SMART" id="SM00477"/>
    </source>
</evidence>
<dbReference type="InterPro" id="IPR020821">
    <property type="entry name" value="ENPP1-3/EXOG-like_nuc-like"/>
</dbReference>
<protein>
    <submittedName>
        <fullName evidence="4">Si:ch211-133n4.10</fullName>
    </submittedName>
</protein>
<feature type="domain" description="DNA/RNA non-specific endonuclease/pyrophosphatase/phosphodiesterase" evidence="3">
    <location>
        <begin position="66"/>
        <end position="296"/>
    </location>
</feature>
<keyword evidence="6" id="KW-1185">Reference proteome</keyword>
<name>A0A8C1YFN5_CYPCA</name>
<dbReference type="Ensembl" id="ENSCCRT00020012958.1">
    <property type="protein sequence ID" value="ENSCCRP00020011708.1"/>
    <property type="gene ID" value="ENSCCRG00020005882.1"/>
</dbReference>
<evidence type="ECO:0000259" key="3">
    <source>
        <dbReference type="SMART" id="SM00892"/>
    </source>
</evidence>
<dbReference type="PANTHER" id="PTHR21472">
    <property type="entry name" value="ENDONUCLEASE DOMAIN-CONTAINING 1 PROTEIN ENDOD1"/>
    <property type="match status" value="1"/>
</dbReference>
<organism evidence="5 7">
    <name type="scientific">Cyprinus carpio</name>
    <name type="common">Common carp</name>
    <dbReference type="NCBI Taxonomy" id="7962"/>
    <lineage>
        <taxon>Eukaryota</taxon>
        <taxon>Metazoa</taxon>
        <taxon>Chordata</taxon>
        <taxon>Craniata</taxon>
        <taxon>Vertebrata</taxon>
        <taxon>Euteleostomi</taxon>
        <taxon>Actinopterygii</taxon>
        <taxon>Neopterygii</taxon>
        <taxon>Teleostei</taxon>
        <taxon>Ostariophysi</taxon>
        <taxon>Cypriniformes</taxon>
        <taxon>Cyprinidae</taxon>
        <taxon>Cyprininae</taxon>
        <taxon>Cyprinus</taxon>
    </lineage>
</organism>
<dbReference type="PANTHER" id="PTHR21472:SF15">
    <property type="entry name" value="ENDONUCLEASE DOMAIN-CONTAINING 1 PROTEIN-RELATED"/>
    <property type="match status" value="1"/>
</dbReference>
<dbReference type="InterPro" id="IPR039015">
    <property type="entry name" value="ENDOD1"/>
</dbReference>
<dbReference type="Proteomes" id="UP000694700">
    <property type="component" value="Unplaced"/>
</dbReference>
<dbReference type="SUPFAM" id="SSF54060">
    <property type="entry name" value="His-Me finger endonucleases"/>
    <property type="match status" value="1"/>
</dbReference>
<feature type="region of interest" description="Disordered" evidence="1">
    <location>
        <begin position="246"/>
        <end position="272"/>
    </location>
</feature>
<accession>A0A8C1YFN5</accession>
<dbReference type="Pfam" id="PF01223">
    <property type="entry name" value="Endonuclease_NS"/>
    <property type="match status" value="1"/>
</dbReference>